<evidence type="ECO:0000256" key="2">
    <source>
        <dbReference type="ARBA" id="ARBA00023143"/>
    </source>
</evidence>
<dbReference type="PANTHER" id="PTHR30435:SF1">
    <property type="entry name" value="FLAGELLAR HOOK PROTEIN FLGE"/>
    <property type="match status" value="1"/>
</dbReference>
<dbReference type="GO" id="GO:0071978">
    <property type="term" value="P:bacterial-type flagellum-dependent swarming motility"/>
    <property type="evidence" value="ECO:0007669"/>
    <property type="project" value="TreeGrafter"/>
</dbReference>
<evidence type="ECO:0000259" key="3">
    <source>
        <dbReference type="Pfam" id="PF00460"/>
    </source>
</evidence>
<feature type="non-terminal residue" evidence="4">
    <location>
        <position position="111"/>
    </location>
</feature>
<name>A0A382W0R9_9ZZZZ</name>
<proteinExistence type="predicted"/>
<comment type="subcellular location">
    <subcellularLocation>
        <location evidence="1">Bacterial flagellum basal body</location>
    </subcellularLocation>
</comment>
<gene>
    <name evidence="4" type="ORF">METZ01_LOCUS405173</name>
</gene>
<keyword evidence="2" id="KW-0975">Bacterial flagellum</keyword>
<dbReference type="Pfam" id="PF00460">
    <property type="entry name" value="Flg_bb_rod"/>
    <property type="match status" value="1"/>
</dbReference>
<dbReference type="InterPro" id="IPR001444">
    <property type="entry name" value="Flag_bb_rod_N"/>
</dbReference>
<organism evidence="4">
    <name type="scientific">marine metagenome</name>
    <dbReference type="NCBI Taxonomy" id="408172"/>
    <lineage>
        <taxon>unclassified sequences</taxon>
        <taxon>metagenomes</taxon>
        <taxon>ecological metagenomes</taxon>
    </lineage>
</organism>
<dbReference type="SUPFAM" id="SSF117143">
    <property type="entry name" value="Flagellar hook protein flgE"/>
    <property type="match status" value="1"/>
</dbReference>
<reference evidence="4" key="1">
    <citation type="submission" date="2018-05" db="EMBL/GenBank/DDBJ databases">
        <authorList>
            <person name="Lanie J.A."/>
            <person name="Ng W.-L."/>
            <person name="Kazmierczak K.M."/>
            <person name="Andrzejewski T.M."/>
            <person name="Davidsen T.M."/>
            <person name="Wayne K.J."/>
            <person name="Tettelin H."/>
            <person name="Glass J.I."/>
            <person name="Rusch D."/>
            <person name="Podicherti R."/>
            <person name="Tsui H.-C.T."/>
            <person name="Winkler M.E."/>
        </authorList>
    </citation>
    <scope>NUCLEOTIDE SEQUENCE</scope>
</reference>
<protein>
    <recommendedName>
        <fullName evidence="3">Flagellar basal body rod protein N-terminal domain-containing protein</fullName>
    </recommendedName>
</protein>
<dbReference type="AlphaFoldDB" id="A0A382W0R9"/>
<sequence>MSFYTSLTGLKAATTELAITSNNIANVGTSGFKKSRASFGDIFATSPLQKATSVVGQGVSLKEVRQEFSQGNVEFSSNTLDLAISGEGFFPLKSADGLTDIYTRNGSFVLD</sequence>
<dbReference type="PANTHER" id="PTHR30435">
    <property type="entry name" value="FLAGELLAR PROTEIN"/>
    <property type="match status" value="1"/>
</dbReference>
<dbReference type="GO" id="GO:0009425">
    <property type="term" value="C:bacterial-type flagellum basal body"/>
    <property type="evidence" value="ECO:0007669"/>
    <property type="project" value="UniProtKB-SubCell"/>
</dbReference>
<evidence type="ECO:0000313" key="4">
    <source>
        <dbReference type="EMBL" id="SVD52319.1"/>
    </source>
</evidence>
<evidence type="ECO:0000256" key="1">
    <source>
        <dbReference type="ARBA" id="ARBA00004117"/>
    </source>
</evidence>
<dbReference type="GO" id="GO:0005829">
    <property type="term" value="C:cytosol"/>
    <property type="evidence" value="ECO:0007669"/>
    <property type="project" value="TreeGrafter"/>
</dbReference>
<feature type="domain" description="Flagellar basal body rod protein N-terminal" evidence="3">
    <location>
        <begin position="3"/>
        <end position="33"/>
    </location>
</feature>
<dbReference type="NCBIfam" id="TIGR03506">
    <property type="entry name" value="FlgEFG_subfam"/>
    <property type="match status" value="1"/>
</dbReference>
<dbReference type="InterPro" id="IPR020013">
    <property type="entry name" value="Flagellar_FlgE/F/G"/>
</dbReference>
<dbReference type="InterPro" id="IPR037925">
    <property type="entry name" value="FlgE/F/G-like"/>
</dbReference>
<dbReference type="EMBL" id="UINC01156095">
    <property type="protein sequence ID" value="SVD52319.1"/>
    <property type="molecule type" value="Genomic_DNA"/>
</dbReference>
<dbReference type="GO" id="GO:0009424">
    <property type="term" value="C:bacterial-type flagellum hook"/>
    <property type="evidence" value="ECO:0007669"/>
    <property type="project" value="TreeGrafter"/>
</dbReference>
<accession>A0A382W0R9</accession>